<reference evidence="2" key="1">
    <citation type="submission" date="2021-05" db="EMBL/GenBank/DDBJ databases">
        <authorList>
            <person name="Pietrasiak N."/>
            <person name="Ward R."/>
            <person name="Stajich J.E."/>
            <person name="Kurbessoian T."/>
        </authorList>
    </citation>
    <scope>NUCLEOTIDE SEQUENCE</scope>
    <source>
        <strain evidence="2">GSE-TBD4-15B</strain>
    </source>
</reference>
<evidence type="ECO:0008006" key="4">
    <source>
        <dbReference type="Google" id="ProtNLM"/>
    </source>
</evidence>
<dbReference type="Proteomes" id="UP000707356">
    <property type="component" value="Unassembled WGS sequence"/>
</dbReference>
<dbReference type="PANTHER" id="PTHR35745:SF1">
    <property type="entry name" value="OS04G0513000 PROTEIN"/>
    <property type="match status" value="1"/>
</dbReference>
<reference evidence="2" key="2">
    <citation type="journal article" date="2022" name="Microbiol. Resour. Announc.">
        <title>Metagenome Sequencing to Explore Phylogenomics of Terrestrial Cyanobacteria.</title>
        <authorList>
            <person name="Ward R.D."/>
            <person name="Stajich J.E."/>
            <person name="Johansen J.R."/>
            <person name="Huntemann M."/>
            <person name="Clum A."/>
            <person name="Foster B."/>
            <person name="Foster B."/>
            <person name="Roux S."/>
            <person name="Palaniappan K."/>
            <person name="Varghese N."/>
            <person name="Mukherjee S."/>
            <person name="Reddy T.B.K."/>
            <person name="Daum C."/>
            <person name="Copeland A."/>
            <person name="Chen I.A."/>
            <person name="Ivanova N.N."/>
            <person name="Kyrpides N.C."/>
            <person name="Shapiro N."/>
            <person name="Eloe-Fadrosh E.A."/>
            <person name="Pietrasiak N."/>
        </authorList>
    </citation>
    <scope>NUCLEOTIDE SEQUENCE</scope>
    <source>
        <strain evidence="2">GSE-TBD4-15B</strain>
    </source>
</reference>
<comment type="caution">
    <text evidence="2">The sequence shown here is derived from an EMBL/GenBank/DDBJ whole genome shotgun (WGS) entry which is preliminary data.</text>
</comment>
<dbReference type="PANTHER" id="PTHR35745">
    <property type="entry name" value="BNACNNG14650D PROTEIN"/>
    <property type="match status" value="1"/>
</dbReference>
<sequence>MNNPLVHAFFVGRALAEAVGEQLENAVTGAMSELGKFDAEQRERLRQFTTEVLERAEREEVLSQQTPGQPSASSATSPFSSSASASEDLQTMIDDLRAETAQLRAELQRYRSSSPS</sequence>
<protein>
    <recommendedName>
        <fullName evidence="4">Thylakoid lumen protein</fullName>
    </recommendedName>
</protein>
<dbReference type="Pfam" id="PF20711">
    <property type="entry name" value="DUF6825"/>
    <property type="match status" value="1"/>
</dbReference>
<evidence type="ECO:0000256" key="1">
    <source>
        <dbReference type="SAM" id="MobiDB-lite"/>
    </source>
</evidence>
<feature type="compositionally biased region" description="Low complexity" evidence="1">
    <location>
        <begin position="71"/>
        <end position="86"/>
    </location>
</feature>
<dbReference type="GO" id="GO:0010027">
    <property type="term" value="P:thylakoid membrane organization"/>
    <property type="evidence" value="ECO:0007669"/>
    <property type="project" value="InterPro"/>
</dbReference>
<proteinExistence type="predicted"/>
<dbReference type="InterPro" id="IPR040003">
    <property type="entry name" value="PG18-like"/>
</dbReference>
<organism evidence="2 3">
    <name type="scientific">Pegethrix bostrychoides GSE-TBD4-15B</name>
    <dbReference type="NCBI Taxonomy" id="2839662"/>
    <lineage>
        <taxon>Bacteria</taxon>
        <taxon>Bacillati</taxon>
        <taxon>Cyanobacteriota</taxon>
        <taxon>Cyanophyceae</taxon>
        <taxon>Oculatellales</taxon>
        <taxon>Oculatellaceae</taxon>
        <taxon>Pegethrix</taxon>
    </lineage>
</organism>
<dbReference type="EMBL" id="JAHHHV010000069">
    <property type="protein sequence ID" value="MBW4466566.1"/>
    <property type="molecule type" value="Genomic_DNA"/>
</dbReference>
<evidence type="ECO:0000313" key="2">
    <source>
        <dbReference type="EMBL" id="MBW4466566.1"/>
    </source>
</evidence>
<feature type="region of interest" description="Disordered" evidence="1">
    <location>
        <begin position="56"/>
        <end position="97"/>
    </location>
</feature>
<evidence type="ECO:0000313" key="3">
    <source>
        <dbReference type="Proteomes" id="UP000707356"/>
    </source>
</evidence>
<accession>A0A951PBL3</accession>
<dbReference type="AlphaFoldDB" id="A0A951PBL3"/>
<gene>
    <name evidence="2" type="ORF">KME07_14170</name>
</gene>
<name>A0A951PBL3_9CYAN</name>